<feature type="compositionally biased region" description="Polar residues" evidence="14">
    <location>
        <begin position="553"/>
        <end position="563"/>
    </location>
</feature>
<evidence type="ECO:0000313" key="16">
    <source>
        <dbReference type="EMBL" id="OWM87313.1"/>
    </source>
</evidence>
<dbReference type="InterPro" id="IPR047117">
    <property type="entry name" value="PERK1-13-like"/>
</dbReference>
<feature type="compositionally biased region" description="Low complexity" evidence="14">
    <location>
        <begin position="529"/>
        <end position="545"/>
    </location>
</feature>
<evidence type="ECO:0000256" key="14">
    <source>
        <dbReference type="SAM" id="MobiDB-lite"/>
    </source>
</evidence>
<keyword evidence="11" id="KW-0472">Membrane</keyword>
<evidence type="ECO:0000256" key="11">
    <source>
        <dbReference type="ARBA" id="ARBA00023136"/>
    </source>
</evidence>
<reference evidence="17" key="1">
    <citation type="journal article" date="2017" name="Plant J.">
        <title>The pomegranate (Punica granatum L.) genome and the genomics of punicalagin biosynthesis.</title>
        <authorList>
            <person name="Qin G."/>
            <person name="Xu C."/>
            <person name="Ming R."/>
            <person name="Tang H."/>
            <person name="Guyot R."/>
            <person name="Kramer E.M."/>
            <person name="Hu Y."/>
            <person name="Yi X."/>
            <person name="Qi Y."/>
            <person name="Xu X."/>
            <person name="Gao Z."/>
            <person name="Pan H."/>
            <person name="Jian J."/>
            <person name="Tian Y."/>
            <person name="Yue Z."/>
            <person name="Xu Y."/>
        </authorList>
    </citation>
    <scope>NUCLEOTIDE SEQUENCE [LARGE SCALE GENOMIC DNA]</scope>
    <source>
        <strain evidence="17">cv. Dabenzi</strain>
    </source>
</reference>
<dbReference type="PROSITE" id="PS50011">
    <property type="entry name" value="PROTEIN_KINASE_DOM"/>
    <property type="match status" value="1"/>
</dbReference>
<evidence type="ECO:0000256" key="8">
    <source>
        <dbReference type="ARBA" id="ARBA00022777"/>
    </source>
</evidence>
<dbReference type="Gene3D" id="3.30.200.20">
    <property type="entry name" value="Phosphorylase Kinase, domain 1"/>
    <property type="match status" value="1"/>
</dbReference>
<feature type="domain" description="Protein kinase" evidence="15">
    <location>
        <begin position="222"/>
        <end position="507"/>
    </location>
</feature>
<keyword evidence="5" id="KW-0808">Transferase</keyword>
<protein>
    <recommendedName>
        <fullName evidence="2">non-specific serine/threonine protein kinase</fullName>
        <ecNumber evidence="2">2.7.11.1</ecNumber>
    </recommendedName>
</protein>
<keyword evidence="7" id="KW-0547">Nucleotide-binding</keyword>
<keyword evidence="4" id="KW-0723">Serine/threonine-protein kinase</keyword>
<accession>A0A218XQR9</accession>
<name>A0A218XQR9_PUNGR</name>
<organism evidence="16 17">
    <name type="scientific">Punica granatum</name>
    <name type="common">Pomegranate</name>
    <dbReference type="NCBI Taxonomy" id="22663"/>
    <lineage>
        <taxon>Eukaryota</taxon>
        <taxon>Viridiplantae</taxon>
        <taxon>Streptophyta</taxon>
        <taxon>Embryophyta</taxon>
        <taxon>Tracheophyta</taxon>
        <taxon>Spermatophyta</taxon>
        <taxon>Magnoliopsida</taxon>
        <taxon>eudicotyledons</taxon>
        <taxon>Gunneridae</taxon>
        <taxon>Pentapetalae</taxon>
        <taxon>rosids</taxon>
        <taxon>malvids</taxon>
        <taxon>Myrtales</taxon>
        <taxon>Lythraceae</taxon>
        <taxon>Punica</taxon>
    </lineage>
</organism>
<evidence type="ECO:0000256" key="13">
    <source>
        <dbReference type="ARBA" id="ARBA00048679"/>
    </source>
</evidence>
<dbReference type="InterPro" id="IPR011009">
    <property type="entry name" value="Kinase-like_dom_sf"/>
</dbReference>
<evidence type="ECO:0000256" key="4">
    <source>
        <dbReference type="ARBA" id="ARBA00022527"/>
    </source>
</evidence>
<dbReference type="InterPro" id="IPR000719">
    <property type="entry name" value="Prot_kinase_dom"/>
</dbReference>
<evidence type="ECO:0000256" key="9">
    <source>
        <dbReference type="ARBA" id="ARBA00022840"/>
    </source>
</evidence>
<evidence type="ECO:0000256" key="7">
    <source>
        <dbReference type="ARBA" id="ARBA00022741"/>
    </source>
</evidence>
<evidence type="ECO:0000259" key="15">
    <source>
        <dbReference type="PROSITE" id="PS50011"/>
    </source>
</evidence>
<comment type="catalytic activity">
    <reaction evidence="12">
        <text>L-threonyl-[protein] + ATP = O-phospho-L-threonyl-[protein] + ADP + H(+)</text>
        <dbReference type="Rhea" id="RHEA:46608"/>
        <dbReference type="Rhea" id="RHEA-COMP:11060"/>
        <dbReference type="Rhea" id="RHEA-COMP:11605"/>
        <dbReference type="ChEBI" id="CHEBI:15378"/>
        <dbReference type="ChEBI" id="CHEBI:30013"/>
        <dbReference type="ChEBI" id="CHEBI:30616"/>
        <dbReference type="ChEBI" id="CHEBI:61977"/>
        <dbReference type="ChEBI" id="CHEBI:456216"/>
        <dbReference type="EC" id="2.7.11.1"/>
    </reaction>
</comment>
<dbReference type="Proteomes" id="UP000197138">
    <property type="component" value="Unassembled WGS sequence"/>
</dbReference>
<sequence>MISEAKRLLVIGNASKAARRSAIKALLWSCSFQPGDKLMLLGVLRKVNNRSGYRSKMDLSSIFGANQKTVQDELAVKKKEYINDGEINSLSQKCKISGIEFHIEVQQAGDSPREVAVRAARDFGATWVILDKHMKKDKAYLMEQLPCRISVVKHNNAIKDLQQMRVTVDPDVKRISRDAACGSHGNEEFQNPVCSVCRNRRPKIGWKRNFTFEELQAATEGFSAKNFIAQSTFGFLYRGELNGLKIVVKQMKSTSFQQEEFTSSFSALSGARHENLAVLLGICSEGNHRILVYEYICNRSLEFHLSEYLLGRSLIRPLNWDQRMKIAFGAAKGLKYLHENDIVHGKFRPSNILLTHDHEARVGNFGLSTVEHGASFFSSGATFGKLVYYAPEYAELGKASTKTDCFAFGVMLLQLITGLGTADPILRGKNLVRWARPLLKDRNYPGLLDQRIGDSYDIHQLFWIIRVAEKCLKKNPHSRISMEKVSSFENTGNQIGSVKYPRNHGLVKVVSTLGYLMEGNTVPVLRNFSPSESESKSSPIDSSRSTCDDDKSSSGQGVETSNL</sequence>
<comment type="catalytic activity">
    <reaction evidence="13">
        <text>L-seryl-[protein] + ATP = O-phospho-L-seryl-[protein] + ADP + H(+)</text>
        <dbReference type="Rhea" id="RHEA:17989"/>
        <dbReference type="Rhea" id="RHEA-COMP:9863"/>
        <dbReference type="Rhea" id="RHEA-COMP:11604"/>
        <dbReference type="ChEBI" id="CHEBI:15378"/>
        <dbReference type="ChEBI" id="CHEBI:29999"/>
        <dbReference type="ChEBI" id="CHEBI:30616"/>
        <dbReference type="ChEBI" id="CHEBI:83421"/>
        <dbReference type="ChEBI" id="CHEBI:456216"/>
        <dbReference type="EC" id="2.7.11.1"/>
    </reaction>
</comment>
<feature type="region of interest" description="Disordered" evidence="14">
    <location>
        <begin position="526"/>
        <end position="563"/>
    </location>
</feature>
<proteinExistence type="predicted"/>
<evidence type="ECO:0000256" key="12">
    <source>
        <dbReference type="ARBA" id="ARBA00047899"/>
    </source>
</evidence>
<dbReference type="Gene3D" id="1.10.510.10">
    <property type="entry name" value="Transferase(Phosphotransferase) domain 1"/>
    <property type="match status" value="1"/>
</dbReference>
<keyword evidence="8" id="KW-0418">Kinase</keyword>
<evidence type="ECO:0000256" key="5">
    <source>
        <dbReference type="ARBA" id="ARBA00022679"/>
    </source>
</evidence>
<evidence type="ECO:0000313" key="17">
    <source>
        <dbReference type="Proteomes" id="UP000197138"/>
    </source>
</evidence>
<dbReference type="InterPro" id="IPR001245">
    <property type="entry name" value="Ser-Thr/Tyr_kinase_cat_dom"/>
</dbReference>
<dbReference type="GO" id="GO:0005524">
    <property type="term" value="F:ATP binding"/>
    <property type="evidence" value="ECO:0007669"/>
    <property type="project" value="UniProtKB-KW"/>
</dbReference>
<evidence type="ECO:0000256" key="1">
    <source>
        <dbReference type="ARBA" id="ARBA00004162"/>
    </source>
</evidence>
<dbReference type="SUPFAM" id="SSF56112">
    <property type="entry name" value="Protein kinase-like (PK-like)"/>
    <property type="match status" value="1"/>
</dbReference>
<keyword evidence="9" id="KW-0067">ATP-binding</keyword>
<evidence type="ECO:0000256" key="2">
    <source>
        <dbReference type="ARBA" id="ARBA00012513"/>
    </source>
</evidence>
<dbReference type="EC" id="2.7.11.1" evidence="2"/>
<evidence type="ECO:0000256" key="10">
    <source>
        <dbReference type="ARBA" id="ARBA00022989"/>
    </source>
</evidence>
<keyword evidence="6" id="KW-0812">Transmembrane</keyword>
<comment type="caution">
    <text evidence="16">The sequence shown here is derived from an EMBL/GenBank/DDBJ whole genome shotgun (WGS) entry which is preliminary data.</text>
</comment>
<dbReference type="GO" id="GO:0005886">
    <property type="term" value="C:plasma membrane"/>
    <property type="evidence" value="ECO:0007669"/>
    <property type="project" value="UniProtKB-SubCell"/>
</dbReference>
<keyword evidence="10" id="KW-1133">Transmembrane helix</keyword>
<dbReference type="PANTHER" id="PTHR47982:SF42">
    <property type="entry name" value="PROTEIN KINASE DOMAIN-CONTAINING PROTEIN"/>
    <property type="match status" value="1"/>
</dbReference>
<gene>
    <name evidence="16" type="ORF">CDL15_Pgr022420</name>
</gene>
<keyword evidence="3" id="KW-1003">Cell membrane</keyword>
<dbReference type="EMBL" id="MTKT01000813">
    <property type="protein sequence ID" value="OWM87313.1"/>
    <property type="molecule type" value="Genomic_DNA"/>
</dbReference>
<dbReference type="PANTHER" id="PTHR47982">
    <property type="entry name" value="PROLINE-RICH RECEPTOR-LIKE PROTEIN KINASE PERK4"/>
    <property type="match status" value="1"/>
</dbReference>
<dbReference type="Pfam" id="PF07714">
    <property type="entry name" value="PK_Tyr_Ser-Thr"/>
    <property type="match status" value="1"/>
</dbReference>
<dbReference type="GO" id="GO:0004674">
    <property type="term" value="F:protein serine/threonine kinase activity"/>
    <property type="evidence" value="ECO:0007669"/>
    <property type="project" value="UniProtKB-KW"/>
</dbReference>
<evidence type="ECO:0000256" key="6">
    <source>
        <dbReference type="ARBA" id="ARBA00022692"/>
    </source>
</evidence>
<evidence type="ECO:0000256" key="3">
    <source>
        <dbReference type="ARBA" id="ARBA00022475"/>
    </source>
</evidence>
<comment type="subcellular location">
    <subcellularLocation>
        <location evidence="1">Cell membrane</location>
        <topology evidence="1">Single-pass membrane protein</topology>
    </subcellularLocation>
</comment>
<dbReference type="AlphaFoldDB" id="A0A218XQR9"/>